<reference evidence="2 3" key="1">
    <citation type="submission" date="2022-03" db="EMBL/GenBank/DDBJ databases">
        <title>Complete genome sequence of Lysobacter capsici VKM B-2533 and Lysobacter gummosus 10.1.1, promising sources of lytic agents.</title>
        <authorList>
            <person name="Tarlachkov S.V."/>
            <person name="Kudryakova I.V."/>
            <person name="Afoshin A.S."/>
            <person name="Leontyevskaya E.A."/>
            <person name="Leontyevskaya N.V."/>
        </authorList>
    </citation>
    <scope>NUCLEOTIDE SEQUENCE [LARGE SCALE GENOMIC DNA]</scope>
    <source>
        <strain evidence="2 3">10.1.1</strain>
    </source>
</reference>
<feature type="transmembrane region" description="Helical" evidence="1">
    <location>
        <begin position="262"/>
        <end position="279"/>
    </location>
</feature>
<organism evidence="2 3">
    <name type="scientific">Lysobacter gummosus</name>
    <dbReference type="NCBI Taxonomy" id="262324"/>
    <lineage>
        <taxon>Bacteria</taxon>
        <taxon>Pseudomonadati</taxon>
        <taxon>Pseudomonadota</taxon>
        <taxon>Gammaproteobacteria</taxon>
        <taxon>Lysobacterales</taxon>
        <taxon>Lysobacteraceae</taxon>
        <taxon>Lysobacter</taxon>
    </lineage>
</organism>
<evidence type="ECO:0000256" key="1">
    <source>
        <dbReference type="SAM" id="Phobius"/>
    </source>
</evidence>
<proteinExistence type="predicted"/>
<keyword evidence="1" id="KW-0472">Membrane</keyword>
<accession>A0ABY3X7G3</accession>
<evidence type="ECO:0000313" key="2">
    <source>
        <dbReference type="EMBL" id="UNP28518.1"/>
    </source>
</evidence>
<dbReference type="Proteomes" id="UP000829194">
    <property type="component" value="Chromosome"/>
</dbReference>
<feature type="transmembrane region" description="Helical" evidence="1">
    <location>
        <begin position="313"/>
        <end position="331"/>
    </location>
</feature>
<feature type="transmembrane region" description="Helical" evidence="1">
    <location>
        <begin position="233"/>
        <end position="250"/>
    </location>
</feature>
<dbReference type="RefSeq" id="WP_148649006.1">
    <property type="nucleotide sequence ID" value="NZ_CP011131.1"/>
</dbReference>
<keyword evidence="3" id="KW-1185">Reference proteome</keyword>
<feature type="transmembrane region" description="Helical" evidence="1">
    <location>
        <begin position="139"/>
        <end position="167"/>
    </location>
</feature>
<gene>
    <name evidence="2" type="ORF">MOV92_18790</name>
</gene>
<keyword evidence="1" id="KW-0812">Transmembrane</keyword>
<feature type="transmembrane region" description="Helical" evidence="1">
    <location>
        <begin position="98"/>
        <end position="127"/>
    </location>
</feature>
<name>A0ABY3X7G3_9GAMM</name>
<sequence length="630" mass="69072">MSTLLVFLLGFHFSRGSAGYDIDPSWASVVTWGAEHGARWGQDIVFTYGPLGLLSPQFSYTPSMLLVAACGQVAFSALYAMLFAIACSALAPSSRLALLLIVVWFGTVWAGDVLWLTIYPIALIAMWRAHEGAFRHSAWIAIAAGAACAIPWLIKFSLFPLWIAWLISAPIAMTRYVRTGLLSVGSSAITALMLWWLTGHDLADLPTHLERSFQVAIGYSHAMQRPGPEWTDTIGFVTLALALAVLALAFARSRLGWPQRIAFFMLAAATVGLSFKAAFTRVDTVHLFIFFPTAATVLVLLGIFVHSNGLRRFTTAAAVACAAGAFALPSIRPDQKLFLAIGAPAVDTSIQRALDLVLFAPRTEYLSRNTRELRADASMPQTRQLVGRDPIDIISVGQGVLFLNQLNYRPRPIFQGYSAYTPELAAMNRDFIVSSRGPQWVMLDLRAIDGRLPMSEDPLAMLQVIQTYRPRLSERGLLLMQRNASARATAKPLGEAQGRLDEFVVVPSRPGQALALSIDIEPTAWGRAAGALHRSPRLYIDLELGDGTQRSYRIVPGAARAGFLLSPLIENTQSLWDWLATDKSERVARLRLRGESWLGHAGFEQDYRLRYSEPAVTSSPVSPHDPAPTP</sequence>
<feature type="transmembrane region" description="Helical" evidence="1">
    <location>
        <begin position="64"/>
        <end position="91"/>
    </location>
</feature>
<keyword evidence="1" id="KW-1133">Transmembrane helix</keyword>
<feature type="transmembrane region" description="Helical" evidence="1">
    <location>
        <begin position="285"/>
        <end position="306"/>
    </location>
</feature>
<feature type="transmembrane region" description="Helical" evidence="1">
    <location>
        <begin position="179"/>
        <end position="197"/>
    </location>
</feature>
<evidence type="ECO:0008006" key="4">
    <source>
        <dbReference type="Google" id="ProtNLM"/>
    </source>
</evidence>
<dbReference type="EMBL" id="CP093547">
    <property type="protein sequence ID" value="UNP28518.1"/>
    <property type="molecule type" value="Genomic_DNA"/>
</dbReference>
<evidence type="ECO:0000313" key="3">
    <source>
        <dbReference type="Proteomes" id="UP000829194"/>
    </source>
</evidence>
<protein>
    <recommendedName>
        <fullName evidence="4">Transmembrane protein</fullName>
    </recommendedName>
</protein>